<sequence>MGLRDSAACTCGAPKQSPEHILQDCPSLSSERLEIWPTETTLQDKLWGTGEDLKRTALFMTHTGVVA</sequence>
<name>A0A0B7BQC5_9EUPU</name>
<protein>
    <recommendedName>
        <fullName evidence="2">Reverse transcriptase zinc-binding domain-containing protein</fullName>
    </recommendedName>
</protein>
<gene>
    <name evidence="1" type="primary">ORF205777</name>
</gene>
<reference evidence="1" key="1">
    <citation type="submission" date="2014-12" db="EMBL/GenBank/DDBJ databases">
        <title>Insight into the proteome of Arion vulgaris.</title>
        <authorList>
            <person name="Aradska J."/>
            <person name="Bulat T."/>
            <person name="Smidak R."/>
            <person name="Sarate P."/>
            <person name="Gangsoo J."/>
            <person name="Sialana F."/>
            <person name="Bilban M."/>
            <person name="Lubec G."/>
        </authorList>
    </citation>
    <scope>NUCLEOTIDE SEQUENCE</scope>
    <source>
        <tissue evidence="1">Skin</tissue>
    </source>
</reference>
<evidence type="ECO:0000313" key="1">
    <source>
        <dbReference type="EMBL" id="CEK95183.1"/>
    </source>
</evidence>
<accession>A0A0B7BQC5</accession>
<dbReference type="AlphaFoldDB" id="A0A0B7BQC5"/>
<dbReference type="EMBL" id="HACG01048318">
    <property type="protein sequence ID" value="CEK95183.1"/>
    <property type="molecule type" value="Transcribed_RNA"/>
</dbReference>
<organism evidence="1">
    <name type="scientific">Arion vulgaris</name>
    <dbReference type="NCBI Taxonomy" id="1028688"/>
    <lineage>
        <taxon>Eukaryota</taxon>
        <taxon>Metazoa</taxon>
        <taxon>Spiralia</taxon>
        <taxon>Lophotrochozoa</taxon>
        <taxon>Mollusca</taxon>
        <taxon>Gastropoda</taxon>
        <taxon>Heterobranchia</taxon>
        <taxon>Euthyneura</taxon>
        <taxon>Panpulmonata</taxon>
        <taxon>Eupulmonata</taxon>
        <taxon>Stylommatophora</taxon>
        <taxon>Helicina</taxon>
        <taxon>Arionoidea</taxon>
        <taxon>Arionidae</taxon>
        <taxon>Arion</taxon>
    </lineage>
</organism>
<evidence type="ECO:0008006" key="2">
    <source>
        <dbReference type="Google" id="ProtNLM"/>
    </source>
</evidence>
<proteinExistence type="predicted"/>